<accession>A0A067M9B0</accession>
<gene>
    <name evidence="2" type="ORF">BOTBODRAFT_59302</name>
</gene>
<dbReference type="AlphaFoldDB" id="A0A067M9B0"/>
<evidence type="ECO:0000256" key="1">
    <source>
        <dbReference type="SAM" id="SignalP"/>
    </source>
</evidence>
<keyword evidence="1" id="KW-0732">Signal</keyword>
<protein>
    <submittedName>
        <fullName evidence="2">Uncharacterized protein</fullName>
    </submittedName>
</protein>
<dbReference type="InterPro" id="IPR021476">
    <property type="entry name" value="Egh16-like"/>
</dbReference>
<dbReference type="Pfam" id="PF11327">
    <property type="entry name" value="Egh16-like"/>
    <property type="match status" value="1"/>
</dbReference>
<proteinExistence type="predicted"/>
<feature type="chain" id="PRO_5001645363" evidence="1">
    <location>
        <begin position="22"/>
        <end position="194"/>
    </location>
</feature>
<dbReference type="InParanoid" id="A0A067M9B0"/>
<dbReference type="Proteomes" id="UP000027195">
    <property type="component" value="Unassembled WGS sequence"/>
</dbReference>
<keyword evidence="3" id="KW-1185">Reference proteome</keyword>
<evidence type="ECO:0000313" key="2">
    <source>
        <dbReference type="EMBL" id="KDQ08442.1"/>
    </source>
</evidence>
<dbReference type="EMBL" id="KL198090">
    <property type="protein sequence ID" value="KDQ08442.1"/>
    <property type="molecule type" value="Genomic_DNA"/>
</dbReference>
<dbReference type="STRING" id="930990.A0A067M9B0"/>
<dbReference type="PANTHER" id="PTHR34618:SF1">
    <property type="entry name" value="SECRETED PROTEIN"/>
    <property type="match status" value="1"/>
</dbReference>
<feature type="signal peptide" evidence="1">
    <location>
        <begin position="1"/>
        <end position="21"/>
    </location>
</feature>
<organism evidence="2 3">
    <name type="scientific">Botryobasidium botryosum (strain FD-172 SS1)</name>
    <dbReference type="NCBI Taxonomy" id="930990"/>
    <lineage>
        <taxon>Eukaryota</taxon>
        <taxon>Fungi</taxon>
        <taxon>Dikarya</taxon>
        <taxon>Basidiomycota</taxon>
        <taxon>Agaricomycotina</taxon>
        <taxon>Agaricomycetes</taxon>
        <taxon>Cantharellales</taxon>
        <taxon>Botryobasidiaceae</taxon>
        <taxon>Botryobasidium</taxon>
    </lineage>
</organism>
<sequence>MFSKATFVSVLVLALGLQAHAHNAFVPMLGVSGTPARSDVQRPSAAKPCGNAALSAVSTSTAATIAADGTMTITSTDFNAGADGSRAIKSISLDTTATGKSFKALPASAIVKNGDANPTTVGSQTLTVQVPAGTKCTGGSGKNLCLMSITSTAGFGNCVVGKQAAAKRDYHPHGSREVRAAARSAAVMEIEELE</sequence>
<reference evidence="3" key="1">
    <citation type="journal article" date="2014" name="Proc. Natl. Acad. Sci. U.S.A.">
        <title>Extensive sampling of basidiomycete genomes demonstrates inadequacy of the white-rot/brown-rot paradigm for wood decay fungi.</title>
        <authorList>
            <person name="Riley R."/>
            <person name="Salamov A.A."/>
            <person name="Brown D.W."/>
            <person name="Nagy L.G."/>
            <person name="Floudas D."/>
            <person name="Held B.W."/>
            <person name="Levasseur A."/>
            <person name="Lombard V."/>
            <person name="Morin E."/>
            <person name="Otillar R."/>
            <person name="Lindquist E.A."/>
            <person name="Sun H."/>
            <person name="LaButti K.M."/>
            <person name="Schmutz J."/>
            <person name="Jabbour D."/>
            <person name="Luo H."/>
            <person name="Baker S.E."/>
            <person name="Pisabarro A.G."/>
            <person name="Walton J.D."/>
            <person name="Blanchette R.A."/>
            <person name="Henrissat B."/>
            <person name="Martin F."/>
            <person name="Cullen D."/>
            <person name="Hibbett D.S."/>
            <person name="Grigoriev I.V."/>
        </authorList>
    </citation>
    <scope>NUCLEOTIDE SEQUENCE [LARGE SCALE GENOMIC DNA]</scope>
    <source>
        <strain evidence="3">FD-172 SS1</strain>
    </source>
</reference>
<evidence type="ECO:0000313" key="3">
    <source>
        <dbReference type="Proteomes" id="UP000027195"/>
    </source>
</evidence>
<dbReference type="OrthoDB" id="3241054at2759"/>
<name>A0A067M9B0_BOTB1</name>
<dbReference type="HOGENOM" id="CLU_076643_1_0_1"/>
<dbReference type="PANTHER" id="PTHR34618">
    <property type="entry name" value="SURFACE PROTEIN MAS1, PUTATIVE-RELATED"/>
    <property type="match status" value="1"/>
</dbReference>